<reference evidence="2 3" key="1">
    <citation type="journal article" date="2014" name="BMC Genomics">
        <title>Comparison of environmental and isolate Sulfobacillus genomes reveals diverse carbon, sulfur, nitrogen, and hydrogen metabolisms.</title>
        <authorList>
            <person name="Justice N.B."/>
            <person name="Norman A."/>
            <person name="Brown C.T."/>
            <person name="Singh A."/>
            <person name="Thomas B.C."/>
            <person name="Banfield J.F."/>
        </authorList>
    </citation>
    <scope>NUCLEOTIDE SEQUENCE [LARGE SCALE GENOMIC DNA]</scope>
    <source>
        <strain evidence="2">AMDSBA1</strain>
    </source>
</reference>
<organism evidence="2 3">
    <name type="scientific">Sulfobacillus benefaciens</name>
    <dbReference type="NCBI Taxonomy" id="453960"/>
    <lineage>
        <taxon>Bacteria</taxon>
        <taxon>Bacillati</taxon>
        <taxon>Bacillota</taxon>
        <taxon>Clostridia</taxon>
        <taxon>Eubacteriales</taxon>
        <taxon>Clostridiales Family XVII. Incertae Sedis</taxon>
        <taxon>Sulfobacillus</taxon>
    </lineage>
</organism>
<gene>
    <name evidence="2" type="ORF">C7B43_18040</name>
</gene>
<dbReference type="EMBL" id="PXYT01000065">
    <property type="protein sequence ID" value="PSR24895.1"/>
    <property type="molecule type" value="Genomic_DNA"/>
</dbReference>
<name>A0A2T2WRM7_9FIRM</name>
<dbReference type="AlphaFoldDB" id="A0A2T2WRM7"/>
<sequence length="87" mass="9429">MTSSVAKQGPTGTTGGALETDTARVDDARPINKPIELDVRVAAYNRQLSNVRYHRPNLVVGGVAPYGICIASRRDGDEQDLTQPNHR</sequence>
<dbReference type="Proteomes" id="UP000242699">
    <property type="component" value="Unassembled WGS sequence"/>
</dbReference>
<evidence type="ECO:0000313" key="2">
    <source>
        <dbReference type="EMBL" id="PSR24895.1"/>
    </source>
</evidence>
<protein>
    <submittedName>
        <fullName evidence="2">Uncharacterized protein</fullName>
    </submittedName>
</protein>
<feature type="region of interest" description="Disordered" evidence="1">
    <location>
        <begin position="1"/>
        <end position="29"/>
    </location>
</feature>
<proteinExistence type="predicted"/>
<comment type="caution">
    <text evidence="2">The sequence shown here is derived from an EMBL/GenBank/DDBJ whole genome shotgun (WGS) entry which is preliminary data.</text>
</comment>
<evidence type="ECO:0000313" key="3">
    <source>
        <dbReference type="Proteomes" id="UP000242699"/>
    </source>
</evidence>
<accession>A0A2T2WRM7</accession>
<evidence type="ECO:0000256" key="1">
    <source>
        <dbReference type="SAM" id="MobiDB-lite"/>
    </source>
</evidence>